<dbReference type="OrthoDB" id="6522728at2759"/>
<protein>
    <submittedName>
        <fullName evidence="3">Putative conserved secreted protein</fullName>
    </submittedName>
    <submittedName>
        <fullName evidence="2">Secreted protein 10</fullName>
    </submittedName>
</protein>
<dbReference type="AlphaFoldDB" id="A0A034WU10"/>
<accession>A0A034WU10</accession>
<organism evidence="2">
    <name type="scientific">Rhipicephalus microplus</name>
    <name type="common">Cattle tick</name>
    <name type="synonym">Boophilus microplus</name>
    <dbReference type="NCBI Taxonomy" id="6941"/>
    <lineage>
        <taxon>Eukaryota</taxon>
        <taxon>Metazoa</taxon>
        <taxon>Ecdysozoa</taxon>
        <taxon>Arthropoda</taxon>
        <taxon>Chelicerata</taxon>
        <taxon>Arachnida</taxon>
        <taxon>Acari</taxon>
        <taxon>Parasitiformes</taxon>
        <taxon>Ixodida</taxon>
        <taxon>Ixodoidea</taxon>
        <taxon>Ixodidae</taxon>
        <taxon>Rhipicephalinae</taxon>
        <taxon>Rhipicephalus</taxon>
        <taxon>Boophilus</taxon>
    </lineage>
</organism>
<evidence type="ECO:0000256" key="1">
    <source>
        <dbReference type="SAM" id="SignalP"/>
    </source>
</evidence>
<feature type="chain" id="PRO_5035982581" evidence="1">
    <location>
        <begin position="20"/>
        <end position="175"/>
    </location>
</feature>
<sequence length="175" mass="19693">MRALVIALAMFATYNLGSAENVFSKVTAGPCYHTPDNDWTNSANTFLRKIPETMRMGYLDDSWLSMFSLENPQLAGLGSLWYYKPPYVFCANNNTFIEVTVFAEDPLRISVDWRSCTSSNGTLGSTVSGKLPTDSQKYCIYVGFNVPKPPYDHERRRQKYCCTDCTSTSAFSQAH</sequence>
<name>A0A034WU10_RHIMP</name>
<feature type="signal peptide" evidence="1">
    <location>
        <begin position="1"/>
        <end position="19"/>
    </location>
</feature>
<dbReference type="VEuPathDB" id="VectorBase:LOC119186216"/>
<dbReference type="EMBL" id="GBBR01000016">
    <property type="protein sequence ID" value="JAC59046.1"/>
    <property type="molecule type" value="Transcribed_RNA"/>
</dbReference>
<evidence type="ECO:0000313" key="2">
    <source>
        <dbReference type="EMBL" id="JAC59046.1"/>
    </source>
</evidence>
<proteinExistence type="predicted"/>
<reference evidence="3" key="2">
    <citation type="submission" date="2019-09" db="EMBL/GenBank/DDBJ databases">
        <title>Organ-specific transcriptomic study of the physiology of the cattle tick, Rhipicephalus microplus.</title>
        <authorList>
            <person name="Tirloni L."/>
            <person name="Braz G."/>
            <person name="Gandara A.C.P."/>
            <person name="Sabadin G.A."/>
            <person name="da Silva R.M."/>
            <person name="Guizzo M.G."/>
            <person name="Machado J.A."/>
            <person name="Costa E.P."/>
            <person name="Gomes H.F."/>
            <person name="Moraes J."/>
            <person name="Mota M.B.S."/>
            <person name="Mesquita R.D."/>
            <person name="Alvarenga P.H."/>
            <person name="Alves F."/>
            <person name="Seixas A."/>
            <person name="da Fonseca R.N."/>
            <person name="Fogaca A."/>
            <person name="Logullo C."/>
            <person name="Tanaka A."/>
            <person name="Daffre S."/>
            <person name="Termignoni C."/>
            <person name="Vaz I.S.Jr."/>
            <person name="Oliveira P.L."/>
            <person name="Ribeiro J.M."/>
        </authorList>
    </citation>
    <scope>NUCLEOTIDE SEQUENCE</scope>
    <source>
        <strain evidence="3">Porto Alegre</strain>
    </source>
</reference>
<keyword evidence="1" id="KW-0732">Signal</keyword>
<dbReference type="EMBL" id="GHWJ01002190">
    <property type="protein sequence ID" value="NOV34927.1"/>
    <property type="molecule type" value="Transcribed_RNA"/>
</dbReference>
<reference evidence="2" key="1">
    <citation type="journal article" date="2014" name="PLoS ONE">
        <title>Proteomic Analysis of Cattle Tick Rhipicephalus (Boophilus) microplus Saliva: A Comparison between Partially and Fully Engorged Females.</title>
        <authorList>
            <person name="Tirloni L."/>
            <person name="Reck J."/>
            <person name="Terra R.M."/>
            <person name="Martins J.R."/>
            <person name="Mulenga A."/>
            <person name="Sherman N.E."/>
            <person name="Fox J.W."/>
            <person name="Yates J.R.III."/>
            <person name="Termignoni C."/>
            <person name="Pinto A.F."/>
            <person name="da Silva Vaz I.Jr."/>
        </authorList>
    </citation>
    <scope>NUCLEOTIDE SEQUENCE</scope>
</reference>
<evidence type="ECO:0000313" key="3">
    <source>
        <dbReference type="EMBL" id="NOV34927.1"/>
    </source>
</evidence>